<evidence type="ECO:0000313" key="5">
    <source>
        <dbReference type="EMBL" id="MUI34246.1"/>
    </source>
</evidence>
<dbReference type="InterPro" id="IPR004843">
    <property type="entry name" value="Calcineurin-like_PHP"/>
</dbReference>
<dbReference type="GO" id="GO:0004115">
    <property type="term" value="F:3',5'-cyclic-AMP phosphodiesterase activity"/>
    <property type="evidence" value="ECO:0007669"/>
    <property type="project" value="UniProtKB-EC"/>
</dbReference>
<evidence type="ECO:0000256" key="1">
    <source>
        <dbReference type="ARBA" id="ARBA00022723"/>
    </source>
</evidence>
<dbReference type="PANTHER" id="PTHR42988:SF2">
    <property type="entry name" value="CYCLIC NUCLEOTIDE PHOSPHODIESTERASE CBUA0032-RELATED"/>
    <property type="match status" value="1"/>
</dbReference>
<keyword evidence="3" id="KW-0408">Iron</keyword>
<dbReference type="SUPFAM" id="SSF56300">
    <property type="entry name" value="Metallo-dependent phosphatases"/>
    <property type="match status" value="1"/>
</dbReference>
<evidence type="ECO:0000256" key="4">
    <source>
        <dbReference type="ARBA" id="ARBA00025742"/>
    </source>
</evidence>
<dbReference type="InterPro" id="IPR050884">
    <property type="entry name" value="CNP_phosphodiesterase-III"/>
</dbReference>
<name>A0A0C6FJD1_PSEAI</name>
<comment type="caution">
    <text evidence="5">The sequence shown here is derived from an EMBL/GenBank/DDBJ whole genome shotgun (WGS) entry which is preliminary data.</text>
</comment>
<protein>
    <submittedName>
        <fullName evidence="5">3',5'-cyclic-AMP phosphodiesterase</fullName>
        <ecNumber evidence="5">3.1.4.53</ecNumber>
    </submittedName>
</protein>
<dbReference type="InterPro" id="IPR029052">
    <property type="entry name" value="Metallo-depent_PP-like"/>
</dbReference>
<evidence type="ECO:0000256" key="2">
    <source>
        <dbReference type="ARBA" id="ARBA00022801"/>
    </source>
</evidence>
<dbReference type="PANTHER" id="PTHR42988">
    <property type="entry name" value="PHOSPHOHYDROLASE"/>
    <property type="match status" value="1"/>
</dbReference>
<dbReference type="Pfam" id="PF00149">
    <property type="entry name" value="Metallophos"/>
    <property type="match status" value="1"/>
</dbReference>
<accession>A0A0C6FJD1</accession>
<dbReference type="EMBL" id="WOAD01000002">
    <property type="protein sequence ID" value="MUI34246.1"/>
    <property type="molecule type" value="Genomic_DNA"/>
</dbReference>
<organism evidence="5 6">
    <name type="scientific">Pseudomonas aeruginosa</name>
    <dbReference type="NCBI Taxonomy" id="287"/>
    <lineage>
        <taxon>Bacteria</taxon>
        <taxon>Pseudomonadati</taxon>
        <taxon>Pseudomonadota</taxon>
        <taxon>Gammaproteobacteria</taxon>
        <taxon>Pseudomonadales</taxon>
        <taxon>Pseudomonadaceae</taxon>
        <taxon>Pseudomonas</taxon>
    </lineage>
</organism>
<dbReference type="InterPro" id="IPR026575">
    <property type="entry name" value="GpdQ/CpdA-like"/>
</dbReference>
<evidence type="ECO:0000256" key="3">
    <source>
        <dbReference type="ARBA" id="ARBA00023004"/>
    </source>
</evidence>
<proteinExistence type="inferred from homology"/>
<dbReference type="RefSeq" id="WP_003110316.1">
    <property type="nucleotide sequence ID" value="NZ_AP014651.1"/>
</dbReference>
<sequence length="272" mass="30444">MSRHSNTPATDASVLLVQLSDSHLFAEDGARLLGMDTAHSLEKVVERVAREQPRIDLILATGDVSQDGSLDSYTRFRRLSAPLAAPLRWFAGNHDEREPMQRATEGSDLLEQVVDVGNWRVVLLDSSIPGAVPGYLEDDQLDLLRRAIDSAGERFLLVSFHHHPVPIGSDWMDPIGLRNPQALFDLLAPYPQVRCLLWGHIHQEFDRQRGPLRLLASPSTCVQFAPGSSDFTLDRLAPGYRWLRLHDDGRLETGISRVDDVVFEVDYDTAGY</sequence>
<dbReference type="EC" id="3.1.4.53" evidence="5"/>
<dbReference type="Proteomes" id="UP000433532">
    <property type="component" value="Unassembled WGS sequence"/>
</dbReference>
<reference evidence="5 6" key="1">
    <citation type="submission" date="2019-11" db="EMBL/GenBank/DDBJ databases">
        <title>Genomes of ocular Pseudomonas aeruginosa isolates.</title>
        <authorList>
            <person name="Khan M."/>
            <person name="Rice S.A."/>
            <person name="Willcox M.D.P."/>
            <person name="Stapleton F."/>
        </authorList>
    </citation>
    <scope>NUCLEOTIDE SEQUENCE [LARGE SCALE GENOMIC DNA]</scope>
    <source>
        <strain evidence="5 6">PA221</strain>
    </source>
</reference>
<dbReference type="AlphaFoldDB" id="A0A0C6FJD1"/>
<gene>
    <name evidence="5" type="primary">cpdA</name>
    <name evidence="5" type="ORF">GNQ48_04440</name>
</gene>
<evidence type="ECO:0000313" key="6">
    <source>
        <dbReference type="Proteomes" id="UP000433532"/>
    </source>
</evidence>
<dbReference type="NCBIfam" id="NF008359">
    <property type="entry name" value="PRK11148.1"/>
    <property type="match status" value="1"/>
</dbReference>
<dbReference type="CDD" id="cd07402">
    <property type="entry name" value="MPP_GpdQ"/>
    <property type="match status" value="1"/>
</dbReference>
<comment type="similarity">
    <text evidence="4">Belongs to the cyclic nucleotide phosphodiesterase class-III family.</text>
</comment>
<dbReference type="Gene3D" id="3.60.21.10">
    <property type="match status" value="1"/>
</dbReference>
<keyword evidence="1" id="KW-0479">Metal-binding</keyword>
<dbReference type="GO" id="GO:0046872">
    <property type="term" value="F:metal ion binding"/>
    <property type="evidence" value="ECO:0007669"/>
    <property type="project" value="UniProtKB-KW"/>
</dbReference>
<keyword evidence="2 5" id="KW-0378">Hydrolase</keyword>
<dbReference type="FunFam" id="3.60.21.10:FF:000208">
    <property type="entry name" value="3',5'-cyclic adenosine monophosphate phosphodiesterase CpdA"/>
    <property type="match status" value="1"/>
</dbReference>